<dbReference type="PROSITE" id="PS00518">
    <property type="entry name" value="ZF_RING_1"/>
    <property type="match status" value="1"/>
</dbReference>
<dbReference type="GO" id="GO:0036297">
    <property type="term" value="P:interstrand cross-link repair"/>
    <property type="evidence" value="ECO:0007669"/>
    <property type="project" value="InterPro"/>
</dbReference>
<dbReference type="InterPro" id="IPR017907">
    <property type="entry name" value="Znf_RING_CS"/>
</dbReference>
<keyword evidence="5" id="KW-1133">Transmembrane helix</keyword>
<dbReference type="EMBL" id="JAUEPU010000006">
    <property type="protein sequence ID" value="KAK0501636.1"/>
    <property type="molecule type" value="Genomic_DNA"/>
</dbReference>
<dbReference type="GO" id="GO:0008270">
    <property type="term" value="F:zinc ion binding"/>
    <property type="evidence" value="ECO:0007669"/>
    <property type="project" value="UniProtKB-KW"/>
</dbReference>
<sequence>MIECSICYNPLTAPCAAACGHIFCLECIEKWFAFSASHLADLVCKCPNCNMTIYKFDLRKIYISQSEEQMDELSALRVQVRDLDACNASLKTEVEGLRTELESYQGLTEELLADMYVDVDDQPPERNKVASIYGIIKAVFMRDARLLEAVPALYDTVASAGSALLLMSVLLGVDLVWRVATRPEEYLRKAALYMWIFTDFVASAMILAIGLFGILCGDYDCVVIWLDIGYPRLWGLVEGMKRGSRAYLVRRSELYE</sequence>
<dbReference type="Proteomes" id="UP001175228">
    <property type="component" value="Unassembled WGS sequence"/>
</dbReference>
<evidence type="ECO:0000259" key="6">
    <source>
        <dbReference type="PROSITE" id="PS50089"/>
    </source>
</evidence>
<proteinExistence type="predicted"/>
<dbReference type="InterPro" id="IPR001841">
    <property type="entry name" value="Znf_RING"/>
</dbReference>
<dbReference type="Pfam" id="PF13639">
    <property type="entry name" value="zf-RING_2"/>
    <property type="match status" value="1"/>
</dbReference>
<feature type="transmembrane region" description="Helical" evidence="5">
    <location>
        <begin position="192"/>
        <end position="215"/>
    </location>
</feature>
<organism evidence="7 8">
    <name type="scientific">Armillaria luteobubalina</name>
    <dbReference type="NCBI Taxonomy" id="153913"/>
    <lineage>
        <taxon>Eukaryota</taxon>
        <taxon>Fungi</taxon>
        <taxon>Dikarya</taxon>
        <taxon>Basidiomycota</taxon>
        <taxon>Agaricomycotina</taxon>
        <taxon>Agaricomycetes</taxon>
        <taxon>Agaricomycetidae</taxon>
        <taxon>Agaricales</taxon>
        <taxon>Marasmiineae</taxon>
        <taxon>Physalacriaceae</taxon>
        <taxon>Armillaria</taxon>
    </lineage>
</organism>
<evidence type="ECO:0000256" key="2">
    <source>
        <dbReference type="ARBA" id="ARBA00022771"/>
    </source>
</evidence>
<keyword evidence="8" id="KW-1185">Reference proteome</keyword>
<evidence type="ECO:0000256" key="1">
    <source>
        <dbReference type="ARBA" id="ARBA00022723"/>
    </source>
</evidence>
<dbReference type="PANTHER" id="PTHR16047">
    <property type="entry name" value="RFWD3 PROTEIN"/>
    <property type="match status" value="1"/>
</dbReference>
<evidence type="ECO:0000256" key="3">
    <source>
        <dbReference type="ARBA" id="ARBA00022833"/>
    </source>
</evidence>
<dbReference type="GO" id="GO:0004842">
    <property type="term" value="F:ubiquitin-protein transferase activity"/>
    <property type="evidence" value="ECO:0007669"/>
    <property type="project" value="InterPro"/>
</dbReference>
<dbReference type="Gene3D" id="3.30.40.10">
    <property type="entry name" value="Zinc/RING finger domain, C3HC4 (zinc finger)"/>
    <property type="match status" value="1"/>
</dbReference>
<keyword evidence="5" id="KW-0812">Transmembrane</keyword>
<dbReference type="InterPro" id="IPR037381">
    <property type="entry name" value="RFWD3"/>
</dbReference>
<keyword evidence="2 4" id="KW-0863">Zinc-finger</keyword>
<dbReference type="PROSITE" id="PS50089">
    <property type="entry name" value="ZF_RING_2"/>
    <property type="match status" value="1"/>
</dbReference>
<protein>
    <recommendedName>
        <fullName evidence="6">RING-type domain-containing protein</fullName>
    </recommendedName>
</protein>
<feature type="transmembrane region" description="Helical" evidence="5">
    <location>
        <begin position="160"/>
        <end position="180"/>
    </location>
</feature>
<dbReference type="PANTHER" id="PTHR16047:SF7">
    <property type="entry name" value="E3 UBIQUITIN-PROTEIN LIGASE RFWD3"/>
    <property type="match status" value="1"/>
</dbReference>
<dbReference type="SMART" id="SM00184">
    <property type="entry name" value="RING"/>
    <property type="match status" value="1"/>
</dbReference>
<accession>A0AA39QGW4</accession>
<feature type="domain" description="RING-type" evidence="6">
    <location>
        <begin position="4"/>
        <end position="50"/>
    </location>
</feature>
<keyword evidence="3" id="KW-0862">Zinc</keyword>
<keyword evidence="5" id="KW-0472">Membrane</keyword>
<evidence type="ECO:0000256" key="5">
    <source>
        <dbReference type="SAM" id="Phobius"/>
    </source>
</evidence>
<reference evidence="7" key="1">
    <citation type="submission" date="2023-06" db="EMBL/GenBank/DDBJ databases">
        <authorList>
            <consortium name="Lawrence Berkeley National Laboratory"/>
            <person name="Ahrendt S."/>
            <person name="Sahu N."/>
            <person name="Indic B."/>
            <person name="Wong-Bajracharya J."/>
            <person name="Merenyi Z."/>
            <person name="Ke H.-M."/>
            <person name="Monk M."/>
            <person name="Kocsube S."/>
            <person name="Drula E."/>
            <person name="Lipzen A."/>
            <person name="Balint B."/>
            <person name="Henrissat B."/>
            <person name="Andreopoulos B."/>
            <person name="Martin F.M."/>
            <person name="Harder C.B."/>
            <person name="Rigling D."/>
            <person name="Ford K.L."/>
            <person name="Foster G.D."/>
            <person name="Pangilinan J."/>
            <person name="Papanicolaou A."/>
            <person name="Barry K."/>
            <person name="LaButti K."/>
            <person name="Viragh M."/>
            <person name="Koriabine M."/>
            <person name="Yan M."/>
            <person name="Riley R."/>
            <person name="Champramary S."/>
            <person name="Plett K.L."/>
            <person name="Tsai I.J."/>
            <person name="Slot J."/>
            <person name="Sipos G."/>
            <person name="Plett J."/>
            <person name="Nagy L.G."/>
            <person name="Grigoriev I.V."/>
        </authorList>
    </citation>
    <scope>NUCLEOTIDE SEQUENCE</scope>
    <source>
        <strain evidence="7">HWK02</strain>
    </source>
</reference>
<gene>
    <name evidence="7" type="ORF">EDD18DRAFT_743279</name>
</gene>
<evidence type="ECO:0000313" key="8">
    <source>
        <dbReference type="Proteomes" id="UP001175228"/>
    </source>
</evidence>
<dbReference type="SUPFAM" id="SSF57850">
    <property type="entry name" value="RING/U-box"/>
    <property type="match status" value="1"/>
</dbReference>
<dbReference type="AlphaFoldDB" id="A0AA39QGW4"/>
<dbReference type="GO" id="GO:0005634">
    <property type="term" value="C:nucleus"/>
    <property type="evidence" value="ECO:0007669"/>
    <property type="project" value="InterPro"/>
</dbReference>
<name>A0AA39QGW4_9AGAR</name>
<dbReference type="InterPro" id="IPR013083">
    <property type="entry name" value="Znf_RING/FYVE/PHD"/>
</dbReference>
<keyword evidence="1" id="KW-0479">Metal-binding</keyword>
<evidence type="ECO:0000313" key="7">
    <source>
        <dbReference type="EMBL" id="KAK0501636.1"/>
    </source>
</evidence>
<evidence type="ECO:0000256" key="4">
    <source>
        <dbReference type="PROSITE-ProRule" id="PRU00175"/>
    </source>
</evidence>
<comment type="caution">
    <text evidence="7">The sequence shown here is derived from an EMBL/GenBank/DDBJ whole genome shotgun (WGS) entry which is preliminary data.</text>
</comment>
<dbReference type="GO" id="GO:0016567">
    <property type="term" value="P:protein ubiquitination"/>
    <property type="evidence" value="ECO:0007669"/>
    <property type="project" value="InterPro"/>
</dbReference>